<evidence type="ECO:0000256" key="1">
    <source>
        <dbReference type="SAM" id="SignalP"/>
    </source>
</evidence>
<dbReference type="EMBL" id="JBHRSV010000001">
    <property type="protein sequence ID" value="MFC2924859.1"/>
    <property type="molecule type" value="Genomic_DNA"/>
</dbReference>
<dbReference type="RefSeq" id="WP_343163436.1">
    <property type="nucleotide sequence ID" value="NZ_JBHRSV010000001.1"/>
</dbReference>
<evidence type="ECO:0000313" key="2">
    <source>
        <dbReference type="EMBL" id="MFC2924859.1"/>
    </source>
</evidence>
<protein>
    <submittedName>
        <fullName evidence="2">DUF5694 domain-containing protein</fullName>
    </submittedName>
</protein>
<accession>A0ABV6ZTY3</accession>
<keyword evidence="3" id="KW-1185">Reference proteome</keyword>
<comment type="caution">
    <text evidence="2">The sequence shown here is derived from an EMBL/GenBank/DDBJ whole genome shotgun (WGS) entry which is preliminary data.</text>
</comment>
<feature type="signal peptide" evidence="1">
    <location>
        <begin position="1"/>
        <end position="19"/>
    </location>
</feature>
<evidence type="ECO:0000313" key="3">
    <source>
        <dbReference type="Proteomes" id="UP001595379"/>
    </source>
</evidence>
<dbReference type="Proteomes" id="UP001595379">
    <property type="component" value="Unassembled WGS sequence"/>
</dbReference>
<name>A0ABV6ZTY3_9PROT</name>
<dbReference type="InterPro" id="IPR043749">
    <property type="entry name" value="DUF5694"/>
</dbReference>
<feature type="chain" id="PRO_5047459802" evidence="1">
    <location>
        <begin position="20"/>
        <end position="267"/>
    </location>
</feature>
<organism evidence="2 3">
    <name type="scientific">Hyphobacterium vulgare</name>
    <dbReference type="NCBI Taxonomy" id="1736751"/>
    <lineage>
        <taxon>Bacteria</taxon>
        <taxon>Pseudomonadati</taxon>
        <taxon>Pseudomonadota</taxon>
        <taxon>Alphaproteobacteria</taxon>
        <taxon>Maricaulales</taxon>
        <taxon>Maricaulaceae</taxon>
        <taxon>Hyphobacterium</taxon>
    </lineage>
</organism>
<proteinExistence type="predicted"/>
<dbReference type="Pfam" id="PF18950">
    <property type="entry name" value="DUF5694"/>
    <property type="match status" value="1"/>
</dbReference>
<reference evidence="3" key="1">
    <citation type="journal article" date="2019" name="Int. J. Syst. Evol. Microbiol.">
        <title>The Global Catalogue of Microorganisms (GCM) 10K type strain sequencing project: providing services to taxonomists for standard genome sequencing and annotation.</title>
        <authorList>
            <consortium name="The Broad Institute Genomics Platform"/>
            <consortium name="The Broad Institute Genome Sequencing Center for Infectious Disease"/>
            <person name="Wu L."/>
            <person name="Ma J."/>
        </authorList>
    </citation>
    <scope>NUCLEOTIDE SEQUENCE [LARGE SCALE GENOMIC DNA]</scope>
    <source>
        <strain evidence="3">KCTC 52487</strain>
    </source>
</reference>
<sequence length="267" mass="29991">MKFTLAALSLLLSPSAAIAQHDEPPAQVMVLGTFHFTGGGQDYLNPEVDDYLAPARQAEIEAVVERLAEFNPTRIVVELDPEAEDRFNALYDAYRRGEHTLTVNERQQIGMRLAARLGHERLYAADYSSGMDFDAMMAAGQANGQDRLMARMDELRAAIEAEDARLNRPEISVTERLIAANAPDFLELHNIYLTLAQLGSVEDPAGAREMTNWWGRNLQIFAQISWIAEPGERVLVIYGSGHKFLFDQFIQDAVEMEWVDALDYLED</sequence>
<gene>
    <name evidence="2" type="ORF">ACFOOR_01930</name>
</gene>
<keyword evidence="1" id="KW-0732">Signal</keyword>